<sequence>MKTMASGLNPKKLCTVGASTVPLSAALVGGTATPAAAHTLTGAARAGCEWPSGTVSTLDSRTVLDPAGARNGTLYLPWSGTYGENCLVTPTTAGHGIDQSMSARPGIRGAGSHTDSGTYSHFAAVSRNAAGKCVNFGGSIPGSSAGRDSCGNCG</sequence>
<protein>
    <recommendedName>
        <fullName evidence="3">Secreted protein</fullName>
    </recommendedName>
</protein>
<reference evidence="1 2" key="1">
    <citation type="journal article" date="2019" name="Int. J. Syst. Evol. Microbiol.">
        <title>The Global Catalogue of Microorganisms (GCM) 10K type strain sequencing project: providing services to taxonomists for standard genome sequencing and annotation.</title>
        <authorList>
            <consortium name="The Broad Institute Genomics Platform"/>
            <consortium name="The Broad Institute Genome Sequencing Center for Infectious Disease"/>
            <person name="Wu L."/>
            <person name="Ma J."/>
        </authorList>
    </citation>
    <scope>NUCLEOTIDE SEQUENCE [LARGE SCALE GENOMIC DNA]</scope>
    <source>
        <strain evidence="1 2">JCM 9088</strain>
    </source>
</reference>
<dbReference type="EMBL" id="BAAAUD010000056">
    <property type="protein sequence ID" value="GAA2964909.1"/>
    <property type="molecule type" value="Genomic_DNA"/>
</dbReference>
<evidence type="ECO:0008006" key="3">
    <source>
        <dbReference type="Google" id="ProtNLM"/>
    </source>
</evidence>
<comment type="caution">
    <text evidence="1">The sequence shown here is derived from an EMBL/GenBank/DDBJ whole genome shotgun (WGS) entry which is preliminary data.</text>
</comment>
<evidence type="ECO:0000313" key="2">
    <source>
        <dbReference type="Proteomes" id="UP001500403"/>
    </source>
</evidence>
<evidence type="ECO:0000313" key="1">
    <source>
        <dbReference type="EMBL" id="GAA2964909.1"/>
    </source>
</evidence>
<keyword evidence="2" id="KW-1185">Reference proteome</keyword>
<proteinExistence type="predicted"/>
<name>A0ABN3XNU8_9ACTN</name>
<dbReference type="RefSeq" id="WP_344499081.1">
    <property type="nucleotide sequence ID" value="NZ_BAAAUD010000056.1"/>
</dbReference>
<accession>A0ABN3XNU8</accession>
<gene>
    <name evidence="1" type="ORF">GCM10010446_58210</name>
</gene>
<dbReference type="Proteomes" id="UP001500403">
    <property type="component" value="Unassembled WGS sequence"/>
</dbReference>
<organism evidence="1 2">
    <name type="scientific">Streptomyces enissocaesilis</name>
    <dbReference type="NCBI Taxonomy" id="332589"/>
    <lineage>
        <taxon>Bacteria</taxon>
        <taxon>Bacillati</taxon>
        <taxon>Actinomycetota</taxon>
        <taxon>Actinomycetes</taxon>
        <taxon>Kitasatosporales</taxon>
        <taxon>Streptomycetaceae</taxon>
        <taxon>Streptomyces</taxon>
        <taxon>Streptomyces rochei group</taxon>
    </lineage>
</organism>